<feature type="compositionally biased region" description="Polar residues" evidence="2">
    <location>
        <begin position="515"/>
        <end position="527"/>
    </location>
</feature>
<feature type="compositionally biased region" description="Basic and acidic residues" evidence="2">
    <location>
        <begin position="614"/>
        <end position="631"/>
    </location>
</feature>
<name>A0A8H7UB43_MORIS</name>
<keyword evidence="5" id="KW-1185">Reference proteome</keyword>
<evidence type="ECO:0000313" key="4">
    <source>
        <dbReference type="EMBL" id="KAG2173154.1"/>
    </source>
</evidence>
<dbReference type="GO" id="GO:0005769">
    <property type="term" value="C:early endosome"/>
    <property type="evidence" value="ECO:0007669"/>
    <property type="project" value="TreeGrafter"/>
</dbReference>
<dbReference type="PROSITE" id="PS51205">
    <property type="entry name" value="VPS9"/>
    <property type="match status" value="1"/>
</dbReference>
<dbReference type="InterPro" id="IPR037191">
    <property type="entry name" value="VPS9_dom_sf"/>
</dbReference>
<feature type="domain" description="VPS9" evidence="3">
    <location>
        <begin position="338"/>
        <end position="485"/>
    </location>
</feature>
<dbReference type="PANTHER" id="PTHR24170">
    <property type="entry name" value="ANKYRIN REPEAT DOMAIN-CONTAINING PROTEIN 27"/>
    <property type="match status" value="1"/>
</dbReference>
<dbReference type="InterPro" id="IPR003123">
    <property type="entry name" value="VPS9"/>
</dbReference>
<protein>
    <recommendedName>
        <fullName evidence="3">VPS9 domain-containing protein</fullName>
    </recommendedName>
</protein>
<accession>A0A8H7UB43</accession>
<dbReference type="GO" id="GO:0045022">
    <property type="term" value="P:early endosome to late endosome transport"/>
    <property type="evidence" value="ECO:0007669"/>
    <property type="project" value="TreeGrafter"/>
</dbReference>
<dbReference type="Gene3D" id="1.20.1050.80">
    <property type="entry name" value="VPS9 domain"/>
    <property type="match status" value="1"/>
</dbReference>
<dbReference type="GO" id="GO:0005886">
    <property type="term" value="C:plasma membrane"/>
    <property type="evidence" value="ECO:0007669"/>
    <property type="project" value="TreeGrafter"/>
</dbReference>
<reference evidence="4" key="1">
    <citation type="submission" date="2020-12" db="EMBL/GenBank/DDBJ databases">
        <title>Metabolic potential, ecology and presence of endohyphal bacteria is reflected in genomic diversity of Mucoromycotina.</title>
        <authorList>
            <person name="Muszewska A."/>
            <person name="Okrasinska A."/>
            <person name="Steczkiewicz K."/>
            <person name="Drgas O."/>
            <person name="Orlowska M."/>
            <person name="Perlinska-Lenart U."/>
            <person name="Aleksandrzak-Piekarczyk T."/>
            <person name="Szatraj K."/>
            <person name="Zielenkiewicz U."/>
            <person name="Pilsyk S."/>
            <person name="Malc E."/>
            <person name="Mieczkowski P."/>
            <person name="Kruszewska J.S."/>
            <person name="Biernat P."/>
            <person name="Pawlowska J."/>
        </authorList>
    </citation>
    <scope>NUCLEOTIDE SEQUENCE</scope>
    <source>
        <strain evidence="4">WA0000067209</strain>
    </source>
</reference>
<gene>
    <name evidence="4" type="ORF">INT43_004527</name>
</gene>
<feature type="region of interest" description="Disordered" evidence="2">
    <location>
        <begin position="500"/>
        <end position="550"/>
    </location>
</feature>
<dbReference type="PANTHER" id="PTHR24170:SF1">
    <property type="entry name" value="DOMAIN PROTEIN, PUTATIVE (AFU_ORTHOLOGUE AFUA_1G09870)-RELATED"/>
    <property type="match status" value="1"/>
</dbReference>
<dbReference type="GO" id="GO:0030133">
    <property type="term" value="C:transport vesicle"/>
    <property type="evidence" value="ECO:0007669"/>
    <property type="project" value="TreeGrafter"/>
</dbReference>
<comment type="caution">
    <text evidence="4">The sequence shown here is derived from an EMBL/GenBank/DDBJ whole genome shotgun (WGS) entry which is preliminary data.</text>
</comment>
<evidence type="ECO:0000256" key="2">
    <source>
        <dbReference type="SAM" id="MobiDB-lite"/>
    </source>
</evidence>
<feature type="region of interest" description="Disordered" evidence="2">
    <location>
        <begin position="598"/>
        <end position="631"/>
    </location>
</feature>
<evidence type="ECO:0000259" key="3">
    <source>
        <dbReference type="PROSITE" id="PS51205"/>
    </source>
</evidence>
<dbReference type="EMBL" id="JAEPQZ010000015">
    <property type="protein sequence ID" value="KAG2173154.1"/>
    <property type="molecule type" value="Genomic_DNA"/>
</dbReference>
<feature type="compositionally biased region" description="Polar residues" evidence="2">
    <location>
        <begin position="537"/>
        <end position="550"/>
    </location>
</feature>
<comment type="similarity">
    <text evidence="1">Belongs to the UPF0507 family.</text>
</comment>
<dbReference type="AlphaFoldDB" id="A0A8H7UB43"/>
<dbReference type="InterPro" id="IPR051248">
    <property type="entry name" value="UPF0507/Ank_repeat_27"/>
</dbReference>
<dbReference type="GO" id="GO:0005770">
    <property type="term" value="C:late endosome"/>
    <property type="evidence" value="ECO:0007669"/>
    <property type="project" value="TreeGrafter"/>
</dbReference>
<sequence>MSFSIPPLFRKRDKKPSEPKCYPTLASISQPRISSSTLSYRSCNSTSTIAYEELEENDFYLYFRSSFETLFKRSSVVCIPSSRRLHGVTFNRHLIEAHSFRPSPYYQGQYQSSNAKVIAIDEDYVVTISAWIAFPVEFRVMYAIDADYQNYIYIGYGEPKSIRILNEDLIYLDSQKIRVLLVDELLEGGANLSTNNEPAGASISNGSKTIAVLRSFITEFTETYVYLPGYTDHTKEKICHICCRAFQVPGVKKKIFATIIAISNLKSFKLQELQTTTNIESDGVATWTDYETQMLRELIENLPGFLSADDTNLEALSIAYCRDTYALGRYGVSGRLSSMPRRYLNRAIGCLKQVDADKEGSRSISYQYDEEEEEETMNFQPAYTPIEKLACSKMTLDLISRAAEKYIMDTCLEKAFDDDFVTTDQLIPLVMYVIVHARIPRLASLLYYMKHFTFEVGKTAELDFALVTMTAAVEFLRDDPLSLGEACSISSISSTSSTVMRLSSQSRRRSSSLSTNVTSPISTSSCTALHFKPPPAGSSNSSEALSQPASLAQIRHRKSVSADLCLLAGHSSNEYNVGSPWSRRDTPSPNLVVRPRIVIPKTPPAEPSSNYRRQSWDWSDHSGGESRQVEKRSSMYLHSLVSTNSPSIPCSDRFISSDRPPTFELASSGSPMIHRKASRTVSLNMTSPPPKVISVQSNQRLSNRAAYRPRSLCFDSLTNKNEDGIGDFLSGLQNLGGDVVGKRTGEIQSLRNW</sequence>
<dbReference type="GO" id="GO:0097422">
    <property type="term" value="C:tubular endosome"/>
    <property type="evidence" value="ECO:0007669"/>
    <property type="project" value="TreeGrafter"/>
</dbReference>
<evidence type="ECO:0000256" key="1">
    <source>
        <dbReference type="ARBA" id="ARBA00007428"/>
    </source>
</evidence>
<dbReference type="Pfam" id="PF02204">
    <property type="entry name" value="VPS9"/>
    <property type="match status" value="1"/>
</dbReference>
<proteinExistence type="inferred from homology"/>
<dbReference type="SUPFAM" id="SSF109993">
    <property type="entry name" value="VPS9 domain"/>
    <property type="match status" value="1"/>
</dbReference>
<evidence type="ECO:0000313" key="5">
    <source>
        <dbReference type="Proteomes" id="UP000654370"/>
    </source>
</evidence>
<organism evidence="4 5">
    <name type="scientific">Mortierella isabellina</name>
    <name type="common">Filamentous fungus</name>
    <name type="synonym">Umbelopsis isabellina</name>
    <dbReference type="NCBI Taxonomy" id="91625"/>
    <lineage>
        <taxon>Eukaryota</taxon>
        <taxon>Fungi</taxon>
        <taxon>Fungi incertae sedis</taxon>
        <taxon>Mucoromycota</taxon>
        <taxon>Mucoromycotina</taxon>
        <taxon>Umbelopsidomycetes</taxon>
        <taxon>Umbelopsidales</taxon>
        <taxon>Umbelopsidaceae</taxon>
        <taxon>Umbelopsis</taxon>
    </lineage>
</organism>
<dbReference type="Proteomes" id="UP000654370">
    <property type="component" value="Unassembled WGS sequence"/>
</dbReference>
<dbReference type="GO" id="GO:0000149">
    <property type="term" value="F:SNARE binding"/>
    <property type="evidence" value="ECO:0007669"/>
    <property type="project" value="TreeGrafter"/>
</dbReference>
<dbReference type="GO" id="GO:0005085">
    <property type="term" value="F:guanyl-nucleotide exchange factor activity"/>
    <property type="evidence" value="ECO:0007669"/>
    <property type="project" value="TreeGrafter"/>
</dbReference>
<dbReference type="OrthoDB" id="411646at2759"/>